<dbReference type="AlphaFoldDB" id="A0A1Y3B6N0"/>
<keyword evidence="2" id="KW-1185">Reference proteome</keyword>
<sequence length="120" mass="11960">MSVPVNLLFKSASSSLNIQQAHEGAGGSVQESQSEDEPHILKHSVTKPIIQEVHEVITPQRKITQEIQPVVEEILTIVSKDAGGRGNAGGAGGFGGGFAGGFGGSLGGGLGASLGGGSKG</sequence>
<comment type="caution">
    <text evidence="1">The sequence shown here is derived from an EMBL/GenBank/DDBJ whole genome shotgun (WGS) entry which is preliminary data.</text>
</comment>
<proteinExistence type="predicted"/>
<protein>
    <recommendedName>
        <fullName evidence="3">DFP2-like protein</fullName>
    </recommendedName>
</protein>
<dbReference type="Proteomes" id="UP000194236">
    <property type="component" value="Unassembled WGS sequence"/>
</dbReference>
<evidence type="ECO:0000313" key="2">
    <source>
        <dbReference type="Proteomes" id="UP000194236"/>
    </source>
</evidence>
<dbReference type="OrthoDB" id="6514370at2759"/>
<gene>
    <name evidence="1" type="ORF">BLA29_010883</name>
</gene>
<organism evidence="1 2">
    <name type="scientific">Euroglyphus maynei</name>
    <name type="common">Mayne's house dust mite</name>
    <dbReference type="NCBI Taxonomy" id="6958"/>
    <lineage>
        <taxon>Eukaryota</taxon>
        <taxon>Metazoa</taxon>
        <taxon>Ecdysozoa</taxon>
        <taxon>Arthropoda</taxon>
        <taxon>Chelicerata</taxon>
        <taxon>Arachnida</taxon>
        <taxon>Acari</taxon>
        <taxon>Acariformes</taxon>
        <taxon>Sarcoptiformes</taxon>
        <taxon>Astigmata</taxon>
        <taxon>Psoroptidia</taxon>
        <taxon>Analgoidea</taxon>
        <taxon>Pyroglyphidae</taxon>
        <taxon>Pyroglyphinae</taxon>
        <taxon>Euroglyphus</taxon>
    </lineage>
</organism>
<evidence type="ECO:0008006" key="3">
    <source>
        <dbReference type="Google" id="ProtNLM"/>
    </source>
</evidence>
<accession>A0A1Y3B6N0</accession>
<reference evidence="1 2" key="1">
    <citation type="submission" date="2017-03" db="EMBL/GenBank/DDBJ databases">
        <title>Genome Survey of Euroglyphus maynei.</title>
        <authorList>
            <person name="Arlian L.G."/>
            <person name="Morgan M.S."/>
            <person name="Rider S.D."/>
        </authorList>
    </citation>
    <scope>NUCLEOTIDE SEQUENCE [LARGE SCALE GENOMIC DNA]</scope>
    <source>
        <strain evidence="1">Arlian Lab</strain>
        <tissue evidence="1">Whole body</tissue>
    </source>
</reference>
<feature type="non-terminal residue" evidence="1">
    <location>
        <position position="120"/>
    </location>
</feature>
<evidence type="ECO:0000313" key="1">
    <source>
        <dbReference type="EMBL" id="OTF74925.1"/>
    </source>
</evidence>
<dbReference type="EMBL" id="MUJZ01044628">
    <property type="protein sequence ID" value="OTF74925.1"/>
    <property type="molecule type" value="Genomic_DNA"/>
</dbReference>
<name>A0A1Y3B6N0_EURMA</name>